<dbReference type="PIRSF" id="PIRSF006250">
    <property type="entry name" value="NadC_ModD"/>
    <property type="match status" value="1"/>
</dbReference>
<evidence type="ECO:0000256" key="9">
    <source>
        <dbReference type="PIRNR" id="PIRNR006250"/>
    </source>
</evidence>
<dbReference type="UniPathway" id="UPA00253">
    <property type="reaction ID" value="UER00331"/>
</dbReference>
<reference evidence="12 13" key="1">
    <citation type="journal article" date="2002" name="Proc. Natl. Acad. Sci. U.S.A.">
        <title>The complete genome of hyperthermophile Methanopyrus kandleri AV19 and monophyly of archaeal methanogens.</title>
        <authorList>
            <person name="Slesarev A.I."/>
            <person name="Mezhevaya K.V."/>
            <person name="Makarova K.S."/>
            <person name="Polushin N.N."/>
            <person name="Shcherbinina O.V."/>
            <person name="Shakhova V.V."/>
            <person name="Belova G.I."/>
            <person name="Aravind L."/>
            <person name="Natale D.A."/>
            <person name="Rogozin I.B."/>
            <person name="Tatusov R.L."/>
            <person name="Wolf Y.I."/>
            <person name="Stetter K.O."/>
            <person name="Malykh A.G."/>
            <person name="Koonin E.V."/>
            <person name="Kozyavkin S.A."/>
        </authorList>
    </citation>
    <scope>NUCLEOTIDE SEQUENCE [LARGE SCALE GENOMIC DNA]</scope>
    <source>
        <strain evidence="13">AV19 / DSM 6324 / JCM 9639 / NBRC 100938</strain>
    </source>
</reference>
<dbReference type="PaxDb" id="190192-MK0446"/>
<dbReference type="InterPro" id="IPR013785">
    <property type="entry name" value="Aldolase_TIM"/>
</dbReference>
<dbReference type="RefSeq" id="WP_011018816.1">
    <property type="nucleotide sequence ID" value="NC_003551.1"/>
</dbReference>
<dbReference type="PANTHER" id="PTHR32179:SF3">
    <property type="entry name" value="NICOTINATE-NUCLEOTIDE PYROPHOSPHORYLASE [CARBOXYLATING]"/>
    <property type="match status" value="1"/>
</dbReference>
<evidence type="ECO:0000313" key="13">
    <source>
        <dbReference type="Proteomes" id="UP000001826"/>
    </source>
</evidence>
<accession>Q8TY60</accession>
<organism evidence="12 13">
    <name type="scientific">Methanopyrus kandleri (strain AV19 / DSM 6324 / JCM 9639 / NBRC 100938)</name>
    <dbReference type="NCBI Taxonomy" id="190192"/>
    <lineage>
        <taxon>Archaea</taxon>
        <taxon>Methanobacteriati</taxon>
        <taxon>Methanobacteriota</taxon>
        <taxon>Methanomada group</taxon>
        <taxon>Methanopyri</taxon>
        <taxon>Methanopyrales</taxon>
        <taxon>Methanopyraceae</taxon>
        <taxon>Methanopyrus</taxon>
    </lineage>
</organism>
<dbReference type="InterPro" id="IPR022412">
    <property type="entry name" value="Quinolinate_PRibosylTrfase_N"/>
</dbReference>
<dbReference type="FunCoup" id="Q8TY60">
    <property type="interactions" value="127"/>
</dbReference>
<protein>
    <recommendedName>
        <fullName evidence="9">Nicotinate-nucleotide pyrophosphorylase [carboxylating]</fullName>
        <ecNumber evidence="9">2.4.2.19</ecNumber>
    </recommendedName>
    <alternativeName>
        <fullName evidence="9">Quinolinate phosphoribosyltransferase [decarboxylating]</fullName>
    </alternativeName>
</protein>
<dbReference type="SUPFAM" id="SSF51690">
    <property type="entry name" value="Nicotinate/Quinolinate PRTase C-terminal domain-like"/>
    <property type="match status" value="1"/>
</dbReference>
<dbReference type="InterPro" id="IPR037128">
    <property type="entry name" value="Quinolinate_PRibosylTase_N_sf"/>
</dbReference>
<dbReference type="CDD" id="cd01572">
    <property type="entry name" value="QPRTase"/>
    <property type="match status" value="1"/>
</dbReference>
<dbReference type="EnsemblBacteria" id="AAM01661">
    <property type="protein sequence ID" value="AAM01661"/>
    <property type="gene ID" value="MK0446"/>
</dbReference>
<dbReference type="GO" id="GO:0005737">
    <property type="term" value="C:cytoplasm"/>
    <property type="evidence" value="ECO:0007669"/>
    <property type="project" value="TreeGrafter"/>
</dbReference>
<sequence>MLLNEVKVRKIVELALTEDVGRADLTSSIVEGERAEAEIVAKEEGVVSGTLPARLTFELLDCEVDVLVEDGERIQPGDIVLKAYGEATALLAAERVALNFLMRLSGIATATRKVVERVREVNPDVIVAATRKVHPITGFLEKKAVSDGGGDLHRFGLDDAVLIKDNHLALVGSVRDAVRRARERVGFTKVIGVEVESIEDAVEAAKAGADHVLLDNMKPAEIRRAVNEVRKVREDVILEASGGITPENAPEYAETGVDVISLGWLTHSAPALDLSMRVRRMT</sequence>
<dbReference type="InterPro" id="IPR002638">
    <property type="entry name" value="Quinolinate_PRibosylTrfase_C"/>
</dbReference>
<dbReference type="EC" id="2.4.2.19" evidence="9"/>
<dbReference type="FunFam" id="3.90.1170.20:FF:000001">
    <property type="entry name" value="Nicotinate-nucleotide diphosphorylase (Carboxylating)"/>
    <property type="match status" value="1"/>
</dbReference>
<dbReference type="HOGENOM" id="CLU_039622_2_0_2"/>
<dbReference type="Pfam" id="PF01729">
    <property type="entry name" value="QRPTase_C"/>
    <property type="match status" value="1"/>
</dbReference>
<evidence type="ECO:0000256" key="7">
    <source>
        <dbReference type="ARBA" id="ARBA00022679"/>
    </source>
</evidence>
<dbReference type="InterPro" id="IPR036068">
    <property type="entry name" value="Nicotinate_pribotase-like_C"/>
</dbReference>
<evidence type="ECO:0000259" key="11">
    <source>
        <dbReference type="Pfam" id="PF02749"/>
    </source>
</evidence>
<dbReference type="GeneID" id="1477749"/>
<evidence type="ECO:0000256" key="4">
    <source>
        <dbReference type="ARBA" id="ARBA00011218"/>
    </source>
</evidence>
<keyword evidence="6 9" id="KW-0328">Glycosyltransferase</keyword>
<dbReference type="InterPro" id="IPR027277">
    <property type="entry name" value="NadC/ModD"/>
</dbReference>
<evidence type="ECO:0000259" key="10">
    <source>
        <dbReference type="Pfam" id="PF01729"/>
    </source>
</evidence>
<feature type="domain" description="Quinolinate phosphoribosyl transferase C-terminal" evidence="10">
    <location>
        <begin position="107"/>
        <end position="277"/>
    </location>
</feature>
<evidence type="ECO:0000256" key="1">
    <source>
        <dbReference type="ARBA" id="ARBA00003237"/>
    </source>
</evidence>
<dbReference type="EMBL" id="AE009439">
    <property type="protein sequence ID" value="AAM01661.1"/>
    <property type="molecule type" value="Genomic_DNA"/>
</dbReference>
<dbReference type="InterPro" id="IPR004393">
    <property type="entry name" value="NadC"/>
</dbReference>
<feature type="domain" description="Quinolinate phosphoribosyl transferase N-terminal" evidence="11">
    <location>
        <begin position="24"/>
        <end position="105"/>
    </location>
</feature>
<dbReference type="NCBIfam" id="TIGR00078">
    <property type="entry name" value="nadC"/>
    <property type="match status" value="1"/>
</dbReference>
<name>Q8TY60_METKA</name>
<dbReference type="GO" id="GO:0004514">
    <property type="term" value="F:nicotinate-nucleotide diphosphorylase (carboxylating) activity"/>
    <property type="evidence" value="ECO:0007669"/>
    <property type="project" value="UniProtKB-EC"/>
</dbReference>
<dbReference type="SUPFAM" id="SSF54675">
    <property type="entry name" value="Nicotinate/Quinolinate PRTase N-terminal domain-like"/>
    <property type="match status" value="1"/>
</dbReference>
<dbReference type="Gene3D" id="3.90.1170.20">
    <property type="entry name" value="Quinolinate phosphoribosyl transferase, N-terminal domain"/>
    <property type="match status" value="1"/>
</dbReference>
<keyword evidence="5 9" id="KW-0662">Pyridine nucleotide biosynthesis</keyword>
<comment type="function">
    <text evidence="1 9">Involved in the catabolism of quinolinic acid (QA).</text>
</comment>
<dbReference type="GO" id="GO:0009435">
    <property type="term" value="P:NAD+ biosynthetic process"/>
    <property type="evidence" value="ECO:0007669"/>
    <property type="project" value="UniProtKB-UniPathway"/>
</dbReference>
<keyword evidence="13" id="KW-1185">Reference proteome</keyword>
<comment type="catalytic activity">
    <reaction evidence="8 9">
        <text>nicotinate beta-D-ribonucleotide + CO2 + diphosphate = quinolinate + 5-phospho-alpha-D-ribose 1-diphosphate + 2 H(+)</text>
        <dbReference type="Rhea" id="RHEA:12733"/>
        <dbReference type="ChEBI" id="CHEBI:15378"/>
        <dbReference type="ChEBI" id="CHEBI:16526"/>
        <dbReference type="ChEBI" id="CHEBI:29959"/>
        <dbReference type="ChEBI" id="CHEBI:33019"/>
        <dbReference type="ChEBI" id="CHEBI:57502"/>
        <dbReference type="ChEBI" id="CHEBI:58017"/>
        <dbReference type="EC" id="2.4.2.19"/>
    </reaction>
</comment>
<dbReference type="FunFam" id="3.20.20.70:FF:000030">
    <property type="entry name" value="Nicotinate-nucleotide pyrophosphorylase, carboxylating"/>
    <property type="match status" value="1"/>
</dbReference>
<comment type="subunit">
    <text evidence="4 9">Hexamer formed by 3 homodimers.</text>
</comment>
<evidence type="ECO:0000256" key="5">
    <source>
        <dbReference type="ARBA" id="ARBA00022642"/>
    </source>
</evidence>
<dbReference type="KEGG" id="mka:MK0446"/>
<comment type="pathway">
    <text evidence="2 9">Cofactor biosynthesis; NAD(+) biosynthesis; nicotinate D-ribonucleotide from quinolinate: step 1/1.</text>
</comment>
<proteinExistence type="inferred from homology"/>
<dbReference type="Gene3D" id="3.20.20.70">
    <property type="entry name" value="Aldolase class I"/>
    <property type="match status" value="1"/>
</dbReference>
<dbReference type="PATRIC" id="fig|190192.8.peg.475"/>
<dbReference type="PANTHER" id="PTHR32179">
    <property type="entry name" value="NICOTINATE-NUCLEOTIDE PYROPHOSPHORYLASE [CARBOXYLATING]"/>
    <property type="match status" value="1"/>
</dbReference>
<dbReference type="AlphaFoldDB" id="Q8TY60"/>
<evidence type="ECO:0000256" key="3">
    <source>
        <dbReference type="ARBA" id="ARBA00009400"/>
    </source>
</evidence>
<evidence type="ECO:0000256" key="6">
    <source>
        <dbReference type="ARBA" id="ARBA00022676"/>
    </source>
</evidence>
<dbReference type="Proteomes" id="UP000001826">
    <property type="component" value="Chromosome"/>
</dbReference>
<keyword evidence="7 9" id="KW-0808">Transferase</keyword>
<dbReference type="GO" id="GO:0034213">
    <property type="term" value="P:quinolinate catabolic process"/>
    <property type="evidence" value="ECO:0007669"/>
    <property type="project" value="TreeGrafter"/>
</dbReference>
<dbReference type="Pfam" id="PF02749">
    <property type="entry name" value="QRPTase_N"/>
    <property type="match status" value="1"/>
</dbReference>
<evidence type="ECO:0000256" key="2">
    <source>
        <dbReference type="ARBA" id="ARBA00004893"/>
    </source>
</evidence>
<comment type="similarity">
    <text evidence="3 9">Belongs to the NadC/ModD family.</text>
</comment>
<evidence type="ECO:0000313" key="12">
    <source>
        <dbReference type="EMBL" id="AAM01661.1"/>
    </source>
</evidence>
<evidence type="ECO:0000256" key="8">
    <source>
        <dbReference type="ARBA" id="ARBA00047445"/>
    </source>
</evidence>
<dbReference type="InParanoid" id="Q8TY60"/>
<dbReference type="STRING" id="190192.MK0446"/>
<gene>
    <name evidence="12" type="primary">nadC</name>
    <name evidence="12" type="ordered locus">MK0446</name>
</gene>